<dbReference type="PANTHER" id="PTHR35011">
    <property type="entry name" value="2,3-DIKETO-L-GULONATE TRAP TRANSPORTER SMALL PERMEASE PROTEIN YIAM"/>
    <property type="match status" value="1"/>
</dbReference>
<gene>
    <name evidence="11" type="ORF">EV681_0549</name>
</gene>
<dbReference type="Proteomes" id="UP000293398">
    <property type="component" value="Unassembled WGS sequence"/>
</dbReference>
<evidence type="ECO:0000256" key="7">
    <source>
        <dbReference type="ARBA" id="ARBA00023136"/>
    </source>
</evidence>
<dbReference type="PANTHER" id="PTHR35011:SF11">
    <property type="entry name" value="TRAP TRANSPORTER SMALL PERMEASE PROTEIN"/>
    <property type="match status" value="1"/>
</dbReference>
<dbReference type="InterPro" id="IPR055348">
    <property type="entry name" value="DctQ"/>
</dbReference>
<comment type="similarity">
    <text evidence="8 9">Belongs to the TRAP transporter small permease family.</text>
</comment>
<dbReference type="EMBL" id="SHKO01000001">
    <property type="protein sequence ID" value="RZT98771.1"/>
    <property type="molecule type" value="Genomic_DNA"/>
</dbReference>
<dbReference type="Pfam" id="PF04290">
    <property type="entry name" value="DctQ"/>
    <property type="match status" value="1"/>
</dbReference>
<keyword evidence="4 9" id="KW-0997">Cell inner membrane</keyword>
<organism evidence="11 12">
    <name type="scientific">Advenella incenata</name>
    <dbReference type="NCBI Taxonomy" id="267800"/>
    <lineage>
        <taxon>Bacteria</taxon>
        <taxon>Pseudomonadati</taxon>
        <taxon>Pseudomonadota</taxon>
        <taxon>Betaproteobacteria</taxon>
        <taxon>Burkholderiales</taxon>
        <taxon>Alcaligenaceae</taxon>
    </lineage>
</organism>
<keyword evidence="2 9" id="KW-0813">Transport</keyword>
<evidence type="ECO:0000256" key="8">
    <source>
        <dbReference type="ARBA" id="ARBA00038436"/>
    </source>
</evidence>
<keyword evidence="12" id="KW-1185">Reference proteome</keyword>
<dbReference type="GO" id="GO:0005886">
    <property type="term" value="C:plasma membrane"/>
    <property type="evidence" value="ECO:0007669"/>
    <property type="project" value="UniProtKB-SubCell"/>
</dbReference>
<keyword evidence="6 9" id="KW-1133">Transmembrane helix</keyword>
<comment type="caution">
    <text evidence="11">The sequence shown here is derived from an EMBL/GenBank/DDBJ whole genome shotgun (WGS) entry which is preliminary data.</text>
</comment>
<feature type="transmembrane region" description="Helical" evidence="9">
    <location>
        <begin position="116"/>
        <end position="134"/>
    </location>
</feature>
<evidence type="ECO:0000256" key="5">
    <source>
        <dbReference type="ARBA" id="ARBA00022692"/>
    </source>
</evidence>
<protein>
    <recommendedName>
        <fullName evidence="9">TRAP transporter small permease protein</fullName>
    </recommendedName>
</protein>
<evidence type="ECO:0000256" key="1">
    <source>
        <dbReference type="ARBA" id="ARBA00004429"/>
    </source>
</evidence>
<keyword evidence="7 9" id="KW-0472">Membrane</keyword>
<dbReference type="GO" id="GO:0015740">
    <property type="term" value="P:C4-dicarboxylate transport"/>
    <property type="evidence" value="ECO:0007669"/>
    <property type="project" value="TreeGrafter"/>
</dbReference>
<sequence length="190" mass="20528">MTAQMIESKTVGDVHAGRPGCGRTSPLDLYTRGCALLARLCMMASVAGLVCLIAAVAFQVFGRHVLNNTPTWAESLSLLLVLFVTMMGAAVGVRDAGHIGFESLADLLPPSLKRRLCIFVHMLVLLFGAMMAWYCGELAESVHAVKIPNLGLSEAWKYVPALLSGVLIVLFSIEHIIAILRNKKVVPAWL</sequence>
<evidence type="ECO:0000313" key="12">
    <source>
        <dbReference type="Proteomes" id="UP000293398"/>
    </source>
</evidence>
<feature type="transmembrane region" description="Helical" evidence="9">
    <location>
        <begin position="158"/>
        <end position="180"/>
    </location>
</feature>
<dbReference type="GO" id="GO:0022857">
    <property type="term" value="F:transmembrane transporter activity"/>
    <property type="evidence" value="ECO:0007669"/>
    <property type="project" value="UniProtKB-UniRule"/>
</dbReference>
<evidence type="ECO:0000256" key="4">
    <source>
        <dbReference type="ARBA" id="ARBA00022519"/>
    </source>
</evidence>
<evidence type="ECO:0000256" key="2">
    <source>
        <dbReference type="ARBA" id="ARBA00022448"/>
    </source>
</evidence>
<proteinExistence type="inferred from homology"/>
<evidence type="ECO:0000313" key="11">
    <source>
        <dbReference type="EMBL" id="RZT98771.1"/>
    </source>
</evidence>
<evidence type="ECO:0000256" key="6">
    <source>
        <dbReference type="ARBA" id="ARBA00022989"/>
    </source>
</evidence>
<evidence type="ECO:0000256" key="9">
    <source>
        <dbReference type="RuleBase" id="RU369079"/>
    </source>
</evidence>
<keyword evidence="5 9" id="KW-0812">Transmembrane</keyword>
<dbReference type="InterPro" id="IPR007387">
    <property type="entry name" value="TRAP_DctQ"/>
</dbReference>
<comment type="subunit">
    <text evidence="9">The complex comprises the extracytoplasmic solute receptor protein and the two transmembrane proteins.</text>
</comment>
<evidence type="ECO:0000256" key="3">
    <source>
        <dbReference type="ARBA" id="ARBA00022475"/>
    </source>
</evidence>
<name>A0A4Q7VQN4_9BURK</name>
<feature type="transmembrane region" description="Helical" evidence="9">
    <location>
        <begin position="36"/>
        <end position="58"/>
    </location>
</feature>
<feature type="domain" description="Tripartite ATP-independent periplasmic transporters DctQ component" evidence="10">
    <location>
        <begin position="52"/>
        <end position="181"/>
    </location>
</feature>
<accession>A0A4Q7VQN4</accession>
<comment type="function">
    <text evidence="9">Part of the tripartite ATP-independent periplasmic (TRAP) transport system.</text>
</comment>
<reference evidence="11 12" key="1">
    <citation type="submission" date="2019-02" db="EMBL/GenBank/DDBJ databases">
        <title>Genomic Encyclopedia of Type Strains, Phase IV (KMG-IV): sequencing the most valuable type-strain genomes for metagenomic binning, comparative biology and taxonomic classification.</title>
        <authorList>
            <person name="Goeker M."/>
        </authorList>
    </citation>
    <scope>NUCLEOTIDE SEQUENCE [LARGE SCALE GENOMIC DNA]</scope>
    <source>
        <strain evidence="11 12">DSM 23814</strain>
    </source>
</reference>
<comment type="subcellular location">
    <subcellularLocation>
        <location evidence="1 9">Cell inner membrane</location>
        <topology evidence="1 9">Multi-pass membrane protein</topology>
    </subcellularLocation>
</comment>
<evidence type="ECO:0000259" key="10">
    <source>
        <dbReference type="Pfam" id="PF04290"/>
    </source>
</evidence>
<keyword evidence="3" id="KW-1003">Cell membrane</keyword>
<feature type="transmembrane region" description="Helical" evidence="9">
    <location>
        <begin position="78"/>
        <end position="96"/>
    </location>
</feature>
<dbReference type="AlphaFoldDB" id="A0A4Q7VQN4"/>